<evidence type="ECO:0000256" key="8">
    <source>
        <dbReference type="SAM" id="Phobius"/>
    </source>
</evidence>
<feature type="transmembrane region" description="Helical" evidence="8">
    <location>
        <begin position="335"/>
        <end position="356"/>
    </location>
</feature>
<dbReference type="GO" id="GO:0022857">
    <property type="term" value="F:transmembrane transporter activity"/>
    <property type="evidence" value="ECO:0007669"/>
    <property type="project" value="InterPro"/>
</dbReference>
<accession>A0A839IQK7</accession>
<feature type="transmembrane region" description="Helical" evidence="8">
    <location>
        <begin position="153"/>
        <end position="172"/>
    </location>
</feature>
<evidence type="ECO:0000313" key="11">
    <source>
        <dbReference type="Proteomes" id="UP000565262"/>
    </source>
</evidence>
<dbReference type="AlphaFoldDB" id="A0A839IQK7"/>
<protein>
    <submittedName>
        <fullName evidence="10">MFS transporter</fullName>
    </submittedName>
</protein>
<evidence type="ECO:0000256" key="6">
    <source>
        <dbReference type="ARBA" id="ARBA00022989"/>
    </source>
</evidence>
<sequence length="399" mass="43191">MQVFITFVASAGAFFNLYQLQALFPQLNVLFGVSEAQAGPLNMATLLSLALMALFSSALLGRISSYRLIYSAFLLMAVCNAALAMVSEQWQLLVVRLTQGILIPLILSTLLRSARNTCADKKATVISAYVTGTILGSVFSRFGSAWLVDSTGWQFGFMIAAALMLLVCLLVYSQKSLFHDGDSDSLPSADGEQTAQTNIRHWYQLTGTDQHRLKVLLVIGFCILFSQSSMFTAIGLRLAVEYQLSASESGLIYLTAALAVFFPAVALNLSRLYGQCIALLLISCLSVSAVLFSMVESLPLIAVAIAAFSVSAYMAQALTNYLISDLPAAAVRYGNGLYLFFYYLGGCSGALLSAWLYSHYSWGYIVASVAAFQIVTASYVARQVLASREKGIMKDRSVS</sequence>
<evidence type="ECO:0000256" key="1">
    <source>
        <dbReference type="ARBA" id="ARBA00004651"/>
    </source>
</evidence>
<dbReference type="PROSITE" id="PS50850">
    <property type="entry name" value="MFS"/>
    <property type="match status" value="1"/>
</dbReference>
<dbReference type="GO" id="GO:0005886">
    <property type="term" value="C:plasma membrane"/>
    <property type="evidence" value="ECO:0007669"/>
    <property type="project" value="UniProtKB-SubCell"/>
</dbReference>
<dbReference type="InterPro" id="IPR011701">
    <property type="entry name" value="MFS"/>
</dbReference>
<dbReference type="InterPro" id="IPR036259">
    <property type="entry name" value="MFS_trans_sf"/>
</dbReference>
<evidence type="ECO:0000256" key="5">
    <source>
        <dbReference type="ARBA" id="ARBA00022692"/>
    </source>
</evidence>
<feature type="transmembrane region" description="Helical" evidence="8">
    <location>
        <begin position="68"/>
        <end position="87"/>
    </location>
</feature>
<dbReference type="RefSeq" id="WP_182808285.1">
    <property type="nucleotide sequence ID" value="NZ_JACJFM010000007.1"/>
</dbReference>
<reference evidence="10 11" key="1">
    <citation type="submission" date="2020-08" db="EMBL/GenBank/DDBJ databases">
        <title>Oceanospirillum sp. nov. isolated from marine sediment.</title>
        <authorList>
            <person name="Ji X."/>
        </authorList>
    </citation>
    <scope>NUCLEOTIDE SEQUENCE [LARGE SCALE GENOMIC DNA]</scope>
    <source>
        <strain evidence="10 11">D5</strain>
    </source>
</reference>
<keyword evidence="6 8" id="KW-1133">Transmembrane helix</keyword>
<feature type="transmembrane region" description="Helical" evidence="8">
    <location>
        <begin position="215"/>
        <end position="239"/>
    </location>
</feature>
<comment type="caution">
    <text evidence="10">The sequence shown here is derived from an EMBL/GenBank/DDBJ whole genome shotgun (WGS) entry which is preliminary data.</text>
</comment>
<evidence type="ECO:0000256" key="2">
    <source>
        <dbReference type="ARBA" id="ARBA00008335"/>
    </source>
</evidence>
<dbReference type="Gene3D" id="1.20.1250.20">
    <property type="entry name" value="MFS general substrate transporter like domains"/>
    <property type="match status" value="1"/>
</dbReference>
<keyword evidence="7 8" id="KW-0472">Membrane</keyword>
<keyword evidence="3" id="KW-0813">Transport</keyword>
<organism evidence="10 11">
    <name type="scientific">Oceanospirillum sediminis</name>
    <dbReference type="NCBI Taxonomy" id="2760088"/>
    <lineage>
        <taxon>Bacteria</taxon>
        <taxon>Pseudomonadati</taxon>
        <taxon>Pseudomonadota</taxon>
        <taxon>Gammaproteobacteria</taxon>
        <taxon>Oceanospirillales</taxon>
        <taxon>Oceanospirillaceae</taxon>
        <taxon>Oceanospirillum</taxon>
    </lineage>
</organism>
<feature type="transmembrane region" description="Helical" evidence="8">
    <location>
        <begin position="251"/>
        <end position="269"/>
    </location>
</feature>
<evidence type="ECO:0000256" key="4">
    <source>
        <dbReference type="ARBA" id="ARBA00022475"/>
    </source>
</evidence>
<feature type="transmembrane region" description="Helical" evidence="8">
    <location>
        <begin position="301"/>
        <end position="323"/>
    </location>
</feature>
<feature type="transmembrane region" description="Helical" evidence="8">
    <location>
        <begin position="276"/>
        <end position="295"/>
    </location>
</feature>
<feature type="transmembrane region" description="Helical" evidence="8">
    <location>
        <begin position="93"/>
        <end position="111"/>
    </location>
</feature>
<keyword evidence="5 8" id="KW-0812">Transmembrane</keyword>
<gene>
    <name evidence="10" type="ORF">H4O21_07770</name>
</gene>
<proteinExistence type="inferred from homology"/>
<feature type="transmembrane region" description="Helical" evidence="8">
    <location>
        <begin position="362"/>
        <end position="381"/>
    </location>
</feature>
<name>A0A839IQK7_9GAMM</name>
<dbReference type="Pfam" id="PF07690">
    <property type="entry name" value="MFS_1"/>
    <property type="match status" value="1"/>
</dbReference>
<comment type="subcellular location">
    <subcellularLocation>
        <location evidence="1">Cell membrane</location>
        <topology evidence="1">Multi-pass membrane protein</topology>
    </subcellularLocation>
</comment>
<comment type="similarity">
    <text evidence="2">Belongs to the major facilitator superfamily.</text>
</comment>
<feature type="transmembrane region" description="Helical" evidence="8">
    <location>
        <begin position="38"/>
        <end position="61"/>
    </location>
</feature>
<evidence type="ECO:0000256" key="7">
    <source>
        <dbReference type="ARBA" id="ARBA00023136"/>
    </source>
</evidence>
<dbReference type="EMBL" id="JACJFM010000007">
    <property type="protein sequence ID" value="MBB1486506.1"/>
    <property type="molecule type" value="Genomic_DNA"/>
</dbReference>
<feature type="transmembrane region" description="Helical" evidence="8">
    <location>
        <begin position="123"/>
        <end position="147"/>
    </location>
</feature>
<feature type="domain" description="Major facilitator superfamily (MFS) profile" evidence="9">
    <location>
        <begin position="2"/>
        <end position="385"/>
    </location>
</feature>
<evidence type="ECO:0000256" key="3">
    <source>
        <dbReference type="ARBA" id="ARBA00022448"/>
    </source>
</evidence>
<dbReference type="SUPFAM" id="SSF103473">
    <property type="entry name" value="MFS general substrate transporter"/>
    <property type="match status" value="1"/>
</dbReference>
<keyword evidence="11" id="KW-1185">Reference proteome</keyword>
<evidence type="ECO:0000313" key="10">
    <source>
        <dbReference type="EMBL" id="MBB1486506.1"/>
    </source>
</evidence>
<dbReference type="InterPro" id="IPR020846">
    <property type="entry name" value="MFS_dom"/>
</dbReference>
<dbReference type="PANTHER" id="PTHR43271:SF2">
    <property type="entry name" value="BLL2771 PROTEIN"/>
    <property type="match status" value="1"/>
</dbReference>
<keyword evidence="4" id="KW-1003">Cell membrane</keyword>
<evidence type="ECO:0000259" key="9">
    <source>
        <dbReference type="PROSITE" id="PS50850"/>
    </source>
</evidence>
<dbReference type="Proteomes" id="UP000565262">
    <property type="component" value="Unassembled WGS sequence"/>
</dbReference>
<dbReference type="PANTHER" id="PTHR43271">
    <property type="entry name" value="BLL2771 PROTEIN"/>
    <property type="match status" value="1"/>
</dbReference>